<feature type="binding site" evidence="6">
    <location>
        <position position="420"/>
    </location>
    <ligand>
        <name>Na(+)</name>
        <dbReference type="ChEBI" id="CHEBI:29101"/>
        <label>1</label>
    </ligand>
</feature>
<evidence type="ECO:0000256" key="4">
    <source>
        <dbReference type="ARBA" id="ARBA00022989"/>
    </source>
</evidence>
<feature type="region of interest" description="Disordered" evidence="7">
    <location>
        <begin position="819"/>
        <end position="898"/>
    </location>
</feature>
<dbReference type="GO" id="GO:0035725">
    <property type="term" value="P:sodium ion transmembrane transport"/>
    <property type="evidence" value="ECO:0007669"/>
    <property type="project" value="TreeGrafter"/>
</dbReference>
<feature type="transmembrane region" description="Helical" evidence="8">
    <location>
        <begin position="713"/>
        <end position="731"/>
    </location>
</feature>
<protein>
    <submittedName>
        <fullName evidence="10 11">Sodium- and chloride-dependent transporter XTRP3A-like</fullName>
    </submittedName>
</protein>
<dbReference type="AlphaFoldDB" id="A0A6P8HAE2"/>
<dbReference type="RefSeq" id="XP_031552561.1">
    <property type="nucleotide sequence ID" value="XM_031696701.1"/>
</dbReference>
<keyword evidence="2" id="KW-0813">Transport</keyword>
<keyword evidence="9" id="KW-1185">Reference proteome</keyword>
<feature type="binding site" evidence="6">
    <location>
        <position position="452"/>
    </location>
    <ligand>
        <name>Na(+)</name>
        <dbReference type="ChEBI" id="CHEBI:29101"/>
        <label>1</label>
    </ligand>
</feature>
<dbReference type="InterPro" id="IPR000175">
    <property type="entry name" value="Na/ntran_symport"/>
</dbReference>
<feature type="binding site" evidence="6">
    <location>
        <position position="559"/>
    </location>
    <ligand>
        <name>Na(+)</name>
        <dbReference type="ChEBI" id="CHEBI:29101"/>
        <label>1</label>
    </ligand>
</feature>
<evidence type="ECO:0000256" key="1">
    <source>
        <dbReference type="ARBA" id="ARBA00004141"/>
    </source>
</evidence>
<dbReference type="KEGG" id="aten:116289759"/>
<feature type="transmembrane region" description="Helical" evidence="8">
    <location>
        <begin position="550"/>
        <end position="572"/>
    </location>
</feature>
<keyword evidence="3 8" id="KW-0812">Transmembrane</keyword>
<name>A0A6P8HAE2_ACTTE</name>
<dbReference type="GO" id="GO:0006865">
    <property type="term" value="P:amino acid transport"/>
    <property type="evidence" value="ECO:0007669"/>
    <property type="project" value="TreeGrafter"/>
</dbReference>
<evidence type="ECO:0000256" key="6">
    <source>
        <dbReference type="PIRSR" id="PIRSR600175-1"/>
    </source>
</evidence>
<dbReference type="OrthoDB" id="6581954at2759"/>
<sequence length="898" mass="100498">MDNKDRAKDRDLGNGGIYYRNRNPFPNSPEIMLTNASRKPRRSSVTWADELSDSNTETIQGNGGISVLQNGCVKNSNKSGNGVLKSQHIKGKSACVVEIRKNSIQNTNKHISTSREQNVGDYHLKKNNHFVDLMTTRRLESLRKNADEKSRSETCRALLGEFPERDKPYRNKVEFYGTVLTFMIGLGNVVRFSYLCHQHGGGAFFIPYFIMLFLEGIPLLCLEMAVGQRHGRFSLYNAWIDLGPSLAGLGLAAIAENLITVIYYNVLVSWCLYYCIQFLRDSLLWEPCPTVTTMRGNLSFKSIESECLKSGPQTYFWYRKSLGISADINTFSGFNMFMYIFIVSSWISTWLLCMKSVRDSAKGLLVVLLLIVTNLMIFFFFAVNLEGWAEGLAMLFTFDNLEPLKDIQVWMAAAGQIFFSMAIGYGSTILYSSGNKRNNNFCSDALLASLANSGTSLWASIIMFSFFGYRTHFMVEKCRNALESNSSQAIMSFMLSSNIAGNSTGRVLANGTRNCSKQFFFKQIPEGMSLAFVGMTQAFGELNLSRAYPALFFFFLFLLGVSSVPGMIYVLVNSCIEFRLTPKTWRREVVTGLVCLIICLSNLIFIQSPGLYILELIDSTCAFPLLVIGFCECIGLCYIYGLDKFSKDILTLTGRELSWKWKLCWKFISPLIILGLIIGSIINFIQTGERYYKAWDSNKGHLVSLPYPTWANVLYYLLTIIPLVCLAYPFLQSCFKRLRSSPISQDKSMSCGVCKDLFEACQDTFAQRSGTYDLTSPSNYIGYDTEALEMNGVQSNEEIGPISRSANYNTADLSLASGSSNGSLGNGNKSYHGDNANRSLGYDNSGLERTSNDNLFNTPDRNDSNTSVQTSANNVASTSDHYDNEGLESDLGNMDQRL</sequence>
<comment type="subcellular location">
    <subcellularLocation>
        <location evidence="1">Membrane</location>
        <topology evidence="1">Multi-pass membrane protein</topology>
    </subcellularLocation>
</comment>
<evidence type="ECO:0000313" key="9">
    <source>
        <dbReference type="Proteomes" id="UP000515163"/>
    </source>
</evidence>
<feature type="binding site" evidence="6">
    <location>
        <position position="563"/>
    </location>
    <ligand>
        <name>Na(+)</name>
        <dbReference type="ChEBI" id="CHEBI:29101"/>
        <label>1</label>
    </ligand>
</feature>
<dbReference type="GO" id="GO:0005886">
    <property type="term" value="C:plasma membrane"/>
    <property type="evidence" value="ECO:0007669"/>
    <property type="project" value="TreeGrafter"/>
</dbReference>
<keyword evidence="4 8" id="KW-1133">Transmembrane helix</keyword>
<reference evidence="10 11" key="1">
    <citation type="submission" date="2025-04" db="UniProtKB">
        <authorList>
            <consortium name="RefSeq"/>
        </authorList>
    </citation>
    <scope>IDENTIFICATION</scope>
    <source>
        <tissue evidence="10 11">Tentacle</tissue>
    </source>
</reference>
<keyword evidence="6" id="KW-0479">Metal-binding</keyword>
<dbReference type="Proteomes" id="UP000515163">
    <property type="component" value="Unplaced"/>
</dbReference>
<feature type="transmembrane region" description="Helical" evidence="8">
    <location>
        <begin position="206"/>
        <end position="226"/>
    </location>
</feature>
<evidence type="ECO:0000256" key="3">
    <source>
        <dbReference type="ARBA" id="ARBA00022692"/>
    </source>
</evidence>
<evidence type="ECO:0000313" key="10">
    <source>
        <dbReference type="RefSeq" id="XP_031552560.1"/>
    </source>
</evidence>
<evidence type="ECO:0000313" key="11">
    <source>
        <dbReference type="RefSeq" id="XP_031552561.1"/>
    </source>
</evidence>
<feature type="transmembrane region" description="Helical" evidence="8">
    <location>
        <begin position="623"/>
        <end position="642"/>
    </location>
</feature>
<feature type="transmembrane region" description="Helical" evidence="8">
    <location>
        <begin position="445"/>
        <end position="467"/>
    </location>
</feature>
<feature type="transmembrane region" description="Helical" evidence="8">
    <location>
        <begin position="365"/>
        <end position="389"/>
    </location>
</feature>
<organism evidence="9 11">
    <name type="scientific">Actinia tenebrosa</name>
    <name type="common">Australian red waratah sea anemone</name>
    <dbReference type="NCBI Taxonomy" id="6105"/>
    <lineage>
        <taxon>Eukaryota</taxon>
        <taxon>Metazoa</taxon>
        <taxon>Cnidaria</taxon>
        <taxon>Anthozoa</taxon>
        <taxon>Hexacorallia</taxon>
        <taxon>Actiniaria</taxon>
        <taxon>Actiniidae</taxon>
        <taxon>Actinia</taxon>
    </lineage>
</organism>
<feature type="binding site" evidence="6">
    <location>
        <position position="188"/>
    </location>
    <ligand>
        <name>Na(+)</name>
        <dbReference type="ChEBI" id="CHEBI:29101"/>
        <label>1</label>
    </ligand>
</feature>
<feature type="transmembrane region" description="Helical" evidence="8">
    <location>
        <begin position="175"/>
        <end position="194"/>
    </location>
</feature>
<evidence type="ECO:0000256" key="7">
    <source>
        <dbReference type="SAM" id="MobiDB-lite"/>
    </source>
</evidence>
<feature type="compositionally biased region" description="Polar residues" evidence="7">
    <location>
        <begin position="847"/>
        <end position="879"/>
    </location>
</feature>
<feature type="transmembrane region" description="Helical" evidence="8">
    <location>
        <begin position="238"/>
        <end position="264"/>
    </location>
</feature>
<dbReference type="GeneID" id="116289759"/>
<feature type="transmembrane region" description="Helical" evidence="8">
    <location>
        <begin position="593"/>
        <end position="617"/>
    </location>
</feature>
<dbReference type="PROSITE" id="PS50267">
    <property type="entry name" value="NA_NEUROTRAN_SYMP_3"/>
    <property type="match status" value="1"/>
</dbReference>
<evidence type="ECO:0000256" key="2">
    <source>
        <dbReference type="ARBA" id="ARBA00022448"/>
    </source>
</evidence>
<dbReference type="GO" id="GO:0046872">
    <property type="term" value="F:metal ion binding"/>
    <property type="evidence" value="ECO:0007669"/>
    <property type="project" value="UniProtKB-KW"/>
</dbReference>
<accession>A0A6P8HAE2</accession>
<evidence type="ECO:0000256" key="5">
    <source>
        <dbReference type="ARBA" id="ARBA00023136"/>
    </source>
</evidence>
<dbReference type="RefSeq" id="XP_031552560.1">
    <property type="nucleotide sequence ID" value="XM_031696700.1"/>
</dbReference>
<dbReference type="PANTHER" id="PTHR11616">
    <property type="entry name" value="SODIUM/CHLORIDE DEPENDENT TRANSPORTER"/>
    <property type="match status" value="1"/>
</dbReference>
<dbReference type="InterPro" id="IPR037272">
    <property type="entry name" value="SNS_sf"/>
</dbReference>
<feature type="compositionally biased region" description="Low complexity" evidence="7">
    <location>
        <begin position="819"/>
        <end position="830"/>
    </location>
</feature>
<dbReference type="PRINTS" id="PR00176">
    <property type="entry name" value="NANEUSMPORT"/>
</dbReference>
<feature type="transmembrane region" description="Helical" evidence="8">
    <location>
        <begin position="336"/>
        <end position="353"/>
    </location>
</feature>
<gene>
    <name evidence="10 11" type="primary">LOC116289759</name>
</gene>
<feature type="transmembrane region" description="Helical" evidence="8">
    <location>
        <begin position="409"/>
        <end position="433"/>
    </location>
</feature>
<keyword evidence="6" id="KW-0915">Sodium</keyword>
<proteinExistence type="predicted"/>
<feature type="transmembrane region" description="Helical" evidence="8">
    <location>
        <begin position="663"/>
        <end position="685"/>
    </location>
</feature>
<dbReference type="Pfam" id="PF00209">
    <property type="entry name" value="SNF"/>
    <property type="match status" value="1"/>
</dbReference>
<keyword evidence="5 8" id="KW-0472">Membrane</keyword>
<dbReference type="PANTHER" id="PTHR11616:SF182">
    <property type="entry name" value="TRANSPORTER"/>
    <property type="match status" value="1"/>
</dbReference>
<dbReference type="SUPFAM" id="SSF161070">
    <property type="entry name" value="SNF-like"/>
    <property type="match status" value="1"/>
</dbReference>
<evidence type="ECO:0000256" key="8">
    <source>
        <dbReference type="SAM" id="Phobius"/>
    </source>
</evidence>